<evidence type="ECO:0000259" key="13">
    <source>
        <dbReference type="Pfam" id="PF00593"/>
    </source>
</evidence>
<comment type="subcellular location">
    <subcellularLocation>
        <location evidence="1 11">Cell outer membrane</location>
        <topology evidence="1 11">Multi-pass membrane protein</topology>
    </subcellularLocation>
</comment>
<evidence type="ECO:0000256" key="9">
    <source>
        <dbReference type="ARBA" id="ARBA00023136"/>
    </source>
</evidence>
<dbReference type="PANTHER" id="PTHR32552">
    <property type="entry name" value="FERRICHROME IRON RECEPTOR-RELATED"/>
    <property type="match status" value="1"/>
</dbReference>
<dbReference type="InterPro" id="IPR000531">
    <property type="entry name" value="Beta-barrel_TonB"/>
</dbReference>
<evidence type="ECO:0000256" key="3">
    <source>
        <dbReference type="ARBA" id="ARBA00022452"/>
    </source>
</evidence>
<evidence type="ECO:0000256" key="10">
    <source>
        <dbReference type="ARBA" id="ARBA00023237"/>
    </source>
</evidence>
<comment type="similarity">
    <text evidence="11 12">Belongs to the TonB-dependent receptor family.</text>
</comment>
<dbReference type="EMBL" id="SHNP01000006">
    <property type="protein sequence ID" value="MCX2975134.1"/>
    <property type="molecule type" value="Genomic_DNA"/>
</dbReference>
<evidence type="ECO:0000256" key="6">
    <source>
        <dbReference type="ARBA" id="ARBA00023004"/>
    </source>
</evidence>
<dbReference type="PROSITE" id="PS52016">
    <property type="entry name" value="TONB_DEPENDENT_REC_3"/>
    <property type="match status" value="1"/>
</dbReference>
<sequence length="722" mass="78934">MTVSQPRLLTAAIATTVFVLISPALSLAQEVRLPPDTELALEEIIVTAQKRSTSVQETPIAITAFTGEILANGVVTDAADLNGRVPNLHIAKAGSNVEIAIRGINSTNNVEAGDPAVAFHVDGIYLGRPIAAGAIFYDLERVEVLNGPQGTLYGRNATAGSINVITNKPEEEFSASLELNVGNYDRVYTQGMLNVPISEQFQMRAAFFTDDREGYYDAVHFETGESLSEGDSADDQGFRLHGLYQPTENLSMLLSVDSLSKEGAPPYQRDVPTDAVFTVETTASGYSDIEDKGIKFELNWDLDFATLTYMAASRETEYSAGGAAAGQSALLGASLAVDNSMEQLTHELRFASNGGGALQWIGGAYYFKEEQDIFFILADLLEIFPAPLPKGDLTFDQPEVEATSTAVFGQIDYSFAENLRFSAGLRYNQDEKARTGRSIVGITEFDLILQEVPNIADEDWDSTDWKLGLDWFVTQDSMLYVSVGTGYKAGGYFDGIAPNDYDEETVLSWEVGSKNEFMDNRLQLNVAAFYYDYEDFQVTQTEPLAGLPGGAQGSVTRNAGAADIYGAELSTQYLATAYDHFSLQLSYLHSEFTDFELYDPINDVTNDWSGNELNKAPGWTATVGYRHEWNLGDKGSVAAGGLVYFVDDHYLTFRNEDVSEQEAYTKVDLNLMYTSPQGNWFVSAYGKNLTDEEVMVSLSNIGIATAGFAAPLTYGVRAGYSW</sequence>
<dbReference type="RefSeq" id="WP_279253792.1">
    <property type="nucleotide sequence ID" value="NZ_SHNP01000006.1"/>
</dbReference>
<evidence type="ECO:0000256" key="5">
    <source>
        <dbReference type="ARBA" id="ARBA00022692"/>
    </source>
</evidence>
<dbReference type="InterPro" id="IPR036942">
    <property type="entry name" value="Beta-barrel_TonB_sf"/>
</dbReference>
<proteinExistence type="inferred from homology"/>
<keyword evidence="9 11" id="KW-0472">Membrane</keyword>
<evidence type="ECO:0000313" key="16">
    <source>
        <dbReference type="Proteomes" id="UP001143307"/>
    </source>
</evidence>
<evidence type="ECO:0000256" key="7">
    <source>
        <dbReference type="ARBA" id="ARBA00023065"/>
    </source>
</evidence>
<keyword evidence="15" id="KW-0675">Receptor</keyword>
<keyword evidence="4" id="KW-0410">Iron transport</keyword>
<protein>
    <submittedName>
        <fullName evidence="15">TonB-dependent receptor</fullName>
    </submittedName>
</protein>
<evidence type="ECO:0000256" key="1">
    <source>
        <dbReference type="ARBA" id="ARBA00004571"/>
    </source>
</evidence>
<dbReference type="Pfam" id="PF07715">
    <property type="entry name" value="Plug"/>
    <property type="match status" value="1"/>
</dbReference>
<comment type="caution">
    <text evidence="15">The sequence shown here is derived from an EMBL/GenBank/DDBJ whole genome shotgun (WGS) entry which is preliminary data.</text>
</comment>
<evidence type="ECO:0000313" key="15">
    <source>
        <dbReference type="EMBL" id="MCX2975134.1"/>
    </source>
</evidence>
<dbReference type="Pfam" id="PF00593">
    <property type="entry name" value="TonB_dep_Rec_b-barrel"/>
    <property type="match status" value="1"/>
</dbReference>
<evidence type="ECO:0000259" key="14">
    <source>
        <dbReference type="Pfam" id="PF07715"/>
    </source>
</evidence>
<keyword evidence="7" id="KW-0406">Ion transport</keyword>
<dbReference type="InterPro" id="IPR012910">
    <property type="entry name" value="Plug_dom"/>
</dbReference>
<organism evidence="15 16">
    <name type="scientific">Candidatus Seongchinamella marina</name>
    <dbReference type="NCBI Taxonomy" id="2518990"/>
    <lineage>
        <taxon>Bacteria</taxon>
        <taxon>Pseudomonadati</taxon>
        <taxon>Pseudomonadota</taxon>
        <taxon>Gammaproteobacteria</taxon>
        <taxon>Cellvibrionales</taxon>
        <taxon>Halieaceae</taxon>
        <taxon>Seongchinamella</taxon>
    </lineage>
</organism>
<evidence type="ECO:0000256" key="11">
    <source>
        <dbReference type="PROSITE-ProRule" id="PRU01360"/>
    </source>
</evidence>
<reference evidence="15" key="1">
    <citation type="submission" date="2019-02" db="EMBL/GenBank/DDBJ databases">
        <authorList>
            <person name="Li S.-H."/>
        </authorList>
    </citation>
    <scope>NUCLEOTIDE SEQUENCE</scope>
    <source>
        <strain evidence="15">IMCC8485</strain>
    </source>
</reference>
<dbReference type="Gene3D" id="2.40.170.20">
    <property type="entry name" value="TonB-dependent receptor, beta-barrel domain"/>
    <property type="match status" value="1"/>
</dbReference>
<keyword evidence="5 11" id="KW-0812">Transmembrane</keyword>
<accession>A0ABT3T0S1</accession>
<evidence type="ECO:0000256" key="2">
    <source>
        <dbReference type="ARBA" id="ARBA00022448"/>
    </source>
</evidence>
<name>A0ABT3T0S1_9GAMM</name>
<keyword evidence="2 11" id="KW-0813">Transport</keyword>
<gene>
    <name evidence="15" type="ORF">EYC87_16240</name>
</gene>
<evidence type="ECO:0000256" key="8">
    <source>
        <dbReference type="ARBA" id="ARBA00023077"/>
    </source>
</evidence>
<evidence type="ECO:0000256" key="4">
    <source>
        <dbReference type="ARBA" id="ARBA00022496"/>
    </source>
</evidence>
<dbReference type="SUPFAM" id="SSF56935">
    <property type="entry name" value="Porins"/>
    <property type="match status" value="1"/>
</dbReference>
<evidence type="ECO:0000256" key="12">
    <source>
        <dbReference type="RuleBase" id="RU003357"/>
    </source>
</evidence>
<dbReference type="InterPro" id="IPR039426">
    <property type="entry name" value="TonB-dep_rcpt-like"/>
</dbReference>
<feature type="domain" description="TonB-dependent receptor-like beta-barrel" evidence="13">
    <location>
        <begin position="281"/>
        <end position="689"/>
    </location>
</feature>
<dbReference type="Proteomes" id="UP001143307">
    <property type="component" value="Unassembled WGS sequence"/>
</dbReference>
<keyword evidence="10 11" id="KW-0998">Cell outer membrane</keyword>
<dbReference type="PANTHER" id="PTHR32552:SF81">
    <property type="entry name" value="TONB-DEPENDENT OUTER MEMBRANE RECEPTOR"/>
    <property type="match status" value="1"/>
</dbReference>
<keyword evidence="3 11" id="KW-1134">Transmembrane beta strand</keyword>
<feature type="domain" description="TonB-dependent receptor plug" evidence="14">
    <location>
        <begin position="55"/>
        <end position="160"/>
    </location>
</feature>
<keyword evidence="16" id="KW-1185">Reference proteome</keyword>
<keyword evidence="6" id="KW-0408">Iron</keyword>
<keyword evidence="8 12" id="KW-0798">TonB box</keyword>